<dbReference type="RefSeq" id="WP_145343874.1">
    <property type="nucleotide sequence ID" value="NZ_CP036261.1"/>
</dbReference>
<dbReference type="OrthoDB" id="370799at2"/>
<reference evidence="1 2" key="1">
    <citation type="submission" date="2019-02" db="EMBL/GenBank/DDBJ databases">
        <title>Deep-cultivation of Planctomycetes and their phenomic and genomic characterization uncovers novel biology.</title>
        <authorList>
            <person name="Wiegand S."/>
            <person name="Jogler M."/>
            <person name="Boedeker C."/>
            <person name="Pinto D."/>
            <person name="Vollmers J."/>
            <person name="Rivas-Marin E."/>
            <person name="Kohn T."/>
            <person name="Peeters S.H."/>
            <person name="Heuer A."/>
            <person name="Rast P."/>
            <person name="Oberbeckmann S."/>
            <person name="Bunk B."/>
            <person name="Jeske O."/>
            <person name="Meyerdierks A."/>
            <person name="Storesund J.E."/>
            <person name="Kallscheuer N."/>
            <person name="Luecker S."/>
            <person name="Lage O.M."/>
            <person name="Pohl T."/>
            <person name="Merkel B.J."/>
            <person name="Hornburger P."/>
            <person name="Mueller R.-W."/>
            <person name="Bruemmer F."/>
            <person name="Labrenz M."/>
            <person name="Spormann A.M."/>
            <person name="Op den Camp H."/>
            <person name="Overmann J."/>
            <person name="Amann R."/>
            <person name="Jetten M.S.M."/>
            <person name="Mascher T."/>
            <person name="Medema M.H."/>
            <person name="Devos D.P."/>
            <person name="Kaster A.-K."/>
            <person name="Ovreas L."/>
            <person name="Rohde M."/>
            <person name="Galperin M.Y."/>
            <person name="Jogler C."/>
        </authorList>
    </citation>
    <scope>NUCLEOTIDE SEQUENCE [LARGE SCALE GENOMIC DNA]</scope>
    <source>
        <strain evidence="1 2">EC9</strain>
    </source>
</reference>
<dbReference type="KEGG" id="ruv:EC9_16620"/>
<dbReference type="AlphaFoldDB" id="A0A517LXY9"/>
<gene>
    <name evidence="1" type="ORF">EC9_16620</name>
</gene>
<sequence length="188" mass="20851">MISMTEDFCSLPLPQELVDAIAASQLPGLGDGPTNPAIVDWISGNRLQDSQGKPHDRDAAACCDSGLWLLAGDLDRSHSISQDIHTADGSFWHGIMHRREHDFGNAKYWFRNVGTHPAFETLAEAATPLVTDQTASLIADDRWDPYAMVDLCQQAVRSGGDLQSQCQQLAWLEWQVLFAANFRYAFMD</sequence>
<evidence type="ECO:0000313" key="2">
    <source>
        <dbReference type="Proteomes" id="UP000319557"/>
    </source>
</evidence>
<protein>
    <submittedName>
        <fullName evidence="1">Uncharacterized protein</fullName>
    </submittedName>
</protein>
<keyword evidence="2" id="KW-1185">Reference proteome</keyword>
<accession>A0A517LXY9</accession>
<dbReference type="EMBL" id="CP036261">
    <property type="protein sequence ID" value="QDS87483.1"/>
    <property type="molecule type" value="Genomic_DNA"/>
</dbReference>
<organism evidence="1 2">
    <name type="scientific">Rosistilla ulvae</name>
    <dbReference type="NCBI Taxonomy" id="1930277"/>
    <lineage>
        <taxon>Bacteria</taxon>
        <taxon>Pseudomonadati</taxon>
        <taxon>Planctomycetota</taxon>
        <taxon>Planctomycetia</taxon>
        <taxon>Pirellulales</taxon>
        <taxon>Pirellulaceae</taxon>
        <taxon>Rosistilla</taxon>
    </lineage>
</organism>
<dbReference type="Proteomes" id="UP000319557">
    <property type="component" value="Chromosome"/>
</dbReference>
<evidence type="ECO:0000313" key="1">
    <source>
        <dbReference type="EMBL" id="QDS87483.1"/>
    </source>
</evidence>
<proteinExistence type="predicted"/>
<name>A0A517LXY9_9BACT</name>